<keyword evidence="3" id="KW-1185">Reference proteome</keyword>
<organism evidence="2 3">
    <name type="scientific">Colletotrichum tanaceti</name>
    <dbReference type="NCBI Taxonomy" id="1306861"/>
    <lineage>
        <taxon>Eukaryota</taxon>
        <taxon>Fungi</taxon>
        <taxon>Dikarya</taxon>
        <taxon>Ascomycota</taxon>
        <taxon>Pezizomycotina</taxon>
        <taxon>Sordariomycetes</taxon>
        <taxon>Hypocreomycetidae</taxon>
        <taxon>Glomerellales</taxon>
        <taxon>Glomerellaceae</taxon>
        <taxon>Colletotrichum</taxon>
        <taxon>Colletotrichum destructivum species complex</taxon>
    </lineage>
</organism>
<evidence type="ECO:0000313" key="2">
    <source>
        <dbReference type="EMBL" id="TKW48362.1"/>
    </source>
</evidence>
<name>A0A4U6WYW6_9PEZI</name>
<accession>A0A4U6WYW6</accession>
<protein>
    <submittedName>
        <fullName evidence="2">Uncharacterized protein</fullName>
    </submittedName>
</protein>
<evidence type="ECO:0000313" key="3">
    <source>
        <dbReference type="Proteomes" id="UP000310108"/>
    </source>
</evidence>
<dbReference type="EMBL" id="PJEX01001108">
    <property type="protein sequence ID" value="TKW48362.1"/>
    <property type="molecule type" value="Genomic_DNA"/>
</dbReference>
<comment type="caution">
    <text evidence="2">The sequence shown here is derived from an EMBL/GenBank/DDBJ whole genome shotgun (WGS) entry which is preliminary data.</text>
</comment>
<sequence>MASVTAYALPPLPKKLDKCATRSCQRANARGRSSPVTTTSLMTTFAAYSVRVTADTANTANTAPAPAPAPAGRENI</sequence>
<dbReference type="Proteomes" id="UP000310108">
    <property type="component" value="Unassembled WGS sequence"/>
</dbReference>
<reference evidence="2 3" key="1">
    <citation type="journal article" date="2019" name="PLoS ONE">
        <title>Comparative genome analysis indicates high evolutionary potential of pathogenicity genes in Colletotrichum tanaceti.</title>
        <authorList>
            <person name="Lelwala R.V."/>
            <person name="Korhonen P.K."/>
            <person name="Young N.D."/>
            <person name="Scott J.B."/>
            <person name="Ades P.A."/>
            <person name="Gasser R.B."/>
            <person name="Taylor P.W.J."/>
        </authorList>
    </citation>
    <scope>NUCLEOTIDE SEQUENCE [LARGE SCALE GENOMIC DNA]</scope>
    <source>
        <strain evidence="2">BRIP57314</strain>
    </source>
</reference>
<dbReference type="AlphaFoldDB" id="A0A4U6WYW6"/>
<proteinExistence type="predicted"/>
<evidence type="ECO:0000256" key="1">
    <source>
        <dbReference type="SAM" id="MobiDB-lite"/>
    </source>
</evidence>
<feature type="region of interest" description="Disordered" evidence="1">
    <location>
        <begin position="57"/>
        <end position="76"/>
    </location>
</feature>
<gene>
    <name evidence="2" type="ORF">CTA1_10827</name>
</gene>